<evidence type="ECO:0000313" key="3">
    <source>
        <dbReference type="Proteomes" id="UP000035963"/>
    </source>
</evidence>
<dbReference type="RefSeq" id="WP_047896966.1">
    <property type="nucleotide sequence ID" value="NZ_AEJF01000216.1"/>
</dbReference>
<dbReference type="Pfam" id="PF06812">
    <property type="entry name" value="ImpA_N"/>
    <property type="match status" value="1"/>
</dbReference>
<name>A0A0J1CL31_9BURK</name>
<proteinExistence type="predicted"/>
<dbReference type="Proteomes" id="UP000035963">
    <property type="component" value="Unassembled WGS sequence"/>
</dbReference>
<sequence length="330" mass="35564">MGGQEIAVPPNGNVREGDAFAILQVEIDKLTDIHGTSAVDWSIVATRGESVLRDEGQDLAVAVWFAIARLQLSGPGGLAEGVRVLRDVITLSWDTMTPPPARLRARRNLATWFMDRVEDLLPGDRLSTLPSLPATVLAGLTDDWNAIDAFWRERDAEAPPLHRLRRVLTRLTSEVDTHIALAPASDSAVPVPKADAPAAGSAVPARTTSAMLANPLPVPLPDTADVDQLERVASEVLRGLTPLLDICFTRQPTLAFAYRLNGVVAWSLLDATPLASAGETRIPPPPVSELDALSRMTADADPLALARFAQARLATFPYWLDLCRHTHAAL</sequence>
<dbReference type="PANTHER" id="PTHR37024:SF3">
    <property type="entry name" value="TYPE VI SECRETION SYSTEM PROTEIN TSSA"/>
    <property type="match status" value="1"/>
</dbReference>
<keyword evidence="3" id="KW-1185">Reference proteome</keyword>
<dbReference type="InterPro" id="IPR010657">
    <property type="entry name" value="ImpA_N"/>
</dbReference>
<dbReference type="AlphaFoldDB" id="A0A0J1CL31"/>
<dbReference type="InterPro" id="IPR017739">
    <property type="entry name" value="T6SS-assoc_VCA0119"/>
</dbReference>
<feature type="non-terminal residue" evidence="2">
    <location>
        <position position="330"/>
    </location>
</feature>
<dbReference type="PANTHER" id="PTHR37024">
    <property type="entry name" value="TYPE VI SECRETION SYSTEM DUF2094 AND IMPA-RELATED DOMAIN PROTEIN"/>
    <property type="match status" value="1"/>
</dbReference>
<organism evidence="2 3">
    <name type="scientific">Caballeronia mineralivorans PML1(12)</name>
    <dbReference type="NCBI Taxonomy" id="908627"/>
    <lineage>
        <taxon>Bacteria</taxon>
        <taxon>Pseudomonadati</taxon>
        <taxon>Pseudomonadota</taxon>
        <taxon>Betaproteobacteria</taxon>
        <taxon>Burkholderiales</taxon>
        <taxon>Burkholderiaceae</taxon>
        <taxon>Caballeronia</taxon>
    </lineage>
</organism>
<dbReference type="PATRIC" id="fig|908627.4.peg.8013"/>
<dbReference type="EMBL" id="AEJF01000216">
    <property type="protein sequence ID" value="KLU21470.1"/>
    <property type="molecule type" value="Genomic_DNA"/>
</dbReference>
<evidence type="ECO:0000259" key="1">
    <source>
        <dbReference type="Pfam" id="PF06812"/>
    </source>
</evidence>
<protein>
    <recommendedName>
        <fullName evidence="1">ImpA N-terminal domain-containing protein</fullName>
    </recommendedName>
</protein>
<accession>A0A0J1CL31</accession>
<comment type="caution">
    <text evidence="2">The sequence shown here is derived from an EMBL/GenBank/DDBJ whole genome shotgun (WGS) entry which is preliminary data.</text>
</comment>
<feature type="domain" description="ImpA N-terminal" evidence="1">
    <location>
        <begin position="13"/>
        <end position="113"/>
    </location>
</feature>
<dbReference type="Pfam" id="PF16989">
    <property type="entry name" value="T6SS_VasJ"/>
    <property type="match status" value="1"/>
</dbReference>
<gene>
    <name evidence="2" type="ORF">EOS_35840</name>
</gene>
<evidence type="ECO:0000313" key="2">
    <source>
        <dbReference type="EMBL" id="KLU21470.1"/>
    </source>
</evidence>
<reference evidence="2 3" key="1">
    <citation type="journal article" date="2015" name="Genome Announc.">
        <title>Draft Genome Sequence of Burkholderia sp. Strain PML1(12), an Ectomycorrhizosphere-Inhabiting Bacterium with Effective Mineral-Weathering Ability.</title>
        <authorList>
            <person name="Uroz S."/>
            <person name="Oger P."/>
        </authorList>
    </citation>
    <scope>NUCLEOTIDE SEQUENCE [LARGE SCALE GENOMIC DNA]</scope>
    <source>
        <strain evidence="3">PML1(12)</strain>
    </source>
</reference>